<organism evidence="3 4">
    <name type="scientific">Agrocybe pediades</name>
    <dbReference type="NCBI Taxonomy" id="84607"/>
    <lineage>
        <taxon>Eukaryota</taxon>
        <taxon>Fungi</taxon>
        <taxon>Dikarya</taxon>
        <taxon>Basidiomycota</taxon>
        <taxon>Agaricomycotina</taxon>
        <taxon>Agaricomycetes</taxon>
        <taxon>Agaricomycetidae</taxon>
        <taxon>Agaricales</taxon>
        <taxon>Agaricineae</taxon>
        <taxon>Strophariaceae</taxon>
        <taxon>Agrocybe</taxon>
    </lineage>
</organism>
<feature type="compositionally biased region" description="Basic residues" evidence="1">
    <location>
        <begin position="50"/>
        <end position="60"/>
    </location>
</feature>
<evidence type="ECO:0000313" key="3">
    <source>
        <dbReference type="EMBL" id="KAF4614858.1"/>
    </source>
</evidence>
<protein>
    <recommendedName>
        <fullName evidence="2">F-box domain-containing protein</fullName>
    </recommendedName>
</protein>
<dbReference type="SUPFAM" id="SSF81383">
    <property type="entry name" value="F-box domain"/>
    <property type="match status" value="1"/>
</dbReference>
<evidence type="ECO:0000256" key="1">
    <source>
        <dbReference type="SAM" id="MobiDB-lite"/>
    </source>
</evidence>
<name>A0A8H4QPN7_9AGAR</name>
<dbReference type="PROSITE" id="PS50181">
    <property type="entry name" value="FBOX"/>
    <property type="match status" value="1"/>
</dbReference>
<dbReference type="EMBL" id="JAACJL010000044">
    <property type="protein sequence ID" value="KAF4614858.1"/>
    <property type="molecule type" value="Genomic_DNA"/>
</dbReference>
<accession>A0A8H4QPN7</accession>
<dbReference type="InterPro" id="IPR001810">
    <property type="entry name" value="F-box_dom"/>
</dbReference>
<dbReference type="AlphaFoldDB" id="A0A8H4QPN7"/>
<sequence>MRRSSRVAAMKSQPAEEIQIPQDDHEMEDFTPDNESEGEDQEENADGSTRKRRGAKRKSASNKAGNPAPTKKFRGMRGRLRDILEMPMDILVEIFGHLKPLDLLHLTWTTKSFRALLLSKNADSRAIWKESIANVPGLPPCPEDLSEPKYTHLAFVNICHKCDRKTSSVEIFWHARVRLCKRCREEEFCVKDPRKIWVALDSSSAKALEDVLTPRQCGYYHKGICIRWYDEYQNAEDKEAWLDSKIATQQKLSAHARQCDGWLQQVEKENRAQKLSVIDERKAIILEHLQKLGWSEEIAMLEAQQESYLRHGVHPLELSVVNKACQRKITEKVLSELEGVLVEHMQSIKKRRLLKERDEVVRKRLPLLQEVHEAYVNSLPANSVYPKVVDIFLNRRVKKIMDLPSETEVTSKDFDPIRSKFPQIASQVMKRLQEQVISMIPSACIPEGCGGHDALKLAVITFYCSKSLCPAGIPYPDLLAHRCATSTDYFTPKTSDFPDHNLPVCHDLVTIGSKLRELPWNAKGLIRFDEDVFKVLTEALKMCGRDPKTTTAEDMDSEKAVFECLDCYDDYEGRLVMSWDGLARHKRRSHPKDMSFCLLKGTDADKARGRMLEDKQRKQSARYYTGMICMHCKEKGNARALEWHALQTHNLSEVTDKDIATCIGHSHEDYNNALAPYRLWPPRPIKLDPLPETTSVPVVDVKMETA</sequence>
<feature type="region of interest" description="Disordered" evidence="1">
    <location>
        <begin position="1"/>
        <end position="74"/>
    </location>
</feature>
<proteinExistence type="predicted"/>
<feature type="compositionally biased region" description="Acidic residues" evidence="1">
    <location>
        <begin position="25"/>
        <end position="45"/>
    </location>
</feature>
<evidence type="ECO:0000313" key="4">
    <source>
        <dbReference type="Proteomes" id="UP000521872"/>
    </source>
</evidence>
<dbReference type="Proteomes" id="UP000521872">
    <property type="component" value="Unassembled WGS sequence"/>
</dbReference>
<comment type="caution">
    <text evidence="3">The sequence shown here is derived from an EMBL/GenBank/DDBJ whole genome shotgun (WGS) entry which is preliminary data.</text>
</comment>
<gene>
    <name evidence="3" type="ORF">D9613_003364</name>
</gene>
<dbReference type="InterPro" id="IPR036047">
    <property type="entry name" value="F-box-like_dom_sf"/>
</dbReference>
<keyword evidence="4" id="KW-1185">Reference proteome</keyword>
<reference evidence="3 4" key="1">
    <citation type="submission" date="2019-12" db="EMBL/GenBank/DDBJ databases">
        <authorList>
            <person name="Floudas D."/>
            <person name="Bentzer J."/>
            <person name="Ahren D."/>
            <person name="Johansson T."/>
            <person name="Persson P."/>
            <person name="Tunlid A."/>
        </authorList>
    </citation>
    <scope>NUCLEOTIDE SEQUENCE [LARGE SCALE GENOMIC DNA]</scope>
    <source>
        <strain evidence="3 4">CBS 102.39</strain>
    </source>
</reference>
<feature type="domain" description="F-box" evidence="2">
    <location>
        <begin position="80"/>
        <end position="131"/>
    </location>
</feature>
<evidence type="ECO:0000259" key="2">
    <source>
        <dbReference type="PROSITE" id="PS50181"/>
    </source>
</evidence>